<protein>
    <submittedName>
        <fullName evidence="1">Uncharacterized protein</fullName>
    </submittedName>
</protein>
<organism evidence="1 2">
    <name type="scientific">Insolitispirillum peregrinum</name>
    <dbReference type="NCBI Taxonomy" id="80876"/>
    <lineage>
        <taxon>Bacteria</taxon>
        <taxon>Pseudomonadati</taxon>
        <taxon>Pseudomonadota</taxon>
        <taxon>Alphaproteobacteria</taxon>
        <taxon>Rhodospirillales</taxon>
        <taxon>Novispirillaceae</taxon>
        <taxon>Insolitispirillum</taxon>
    </lineage>
</organism>
<keyword evidence="2" id="KW-1185">Reference proteome</keyword>
<evidence type="ECO:0000313" key="1">
    <source>
        <dbReference type="EMBL" id="SIS36621.1"/>
    </source>
</evidence>
<name>A0A1N7II39_9PROT</name>
<reference evidence="1 2" key="1">
    <citation type="submission" date="2017-01" db="EMBL/GenBank/DDBJ databases">
        <authorList>
            <person name="Mah S.A."/>
            <person name="Swanson W.J."/>
            <person name="Moy G.W."/>
            <person name="Vacquier V.D."/>
        </authorList>
    </citation>
    <scope>NUCLEOTIDE SEQUENCE [LARGE SCALE GENOMIC DNA]</scope>
    <source>
        <strain evidence="1 2">DSM 11589</strain>
    </source>
</reference>
<evidence type="ECO:0000313" key="2">
    <source>
        <dbReference type="Proteomes" id="UP000185678"/>
    </source>
</evidence>
<dbReference type="EMBL" id="FTOA01000001">
    <property type="protein sequence ID" value="SIS36621.1"/>
    <property type="molecule type" value="Genomic_DNA"/>
</dbReference>
<dbReference type="Proteomes" id="UP000185678">
    <property type="component" value="Unassembled WGS sequence"/>
</dbReference>
<gene>
    <name evidence="1" type="ORF">SAMN05421779_10171</name>
</gene>
<dbReference type="AlphaFoldDB" id="A0A1N7II39"/>
<proteinExistence type="predicted"/>
<accession>A0A1N7II39</accession>
<dbReference type="STRING" id="80876.SAMN05421779_10171"/>
<sequence>MFLMAHMSANRMKINGVFAKVAVFSVRDIALTAFVIPSY</sequence>